<sequence>MAQLIAAPDLLMTATADVAAIGSSVRAANLAVLAPTGTLLAAAGDEVSAAIASLFSGHAEEYQAVSAQVAAFHGRFVQALSAASGAYAAAEAANANPLGTLADDVLGVINAPTNFLLGRPVIGDGANGVPGTGQAGGDGGILLRFVPS</sequence>
<dbReference type="RefSeq" id="WP_133056463.1">
    <property type="nucleotide sequence ID" value="NZ_NCXP01000048.1"/>
</dbReference>
<dbReference type="InterPro" id="IPR038332">
    <property type="entry name" value="PPE_sf"/>
</dbReference>
<feature type="domain" description="PE" evidence="1">
    <location>
        <begin position="4"/>
        <end position="94"/>
    </location>
</feature>
<dbReference type="InterPro" id="IPR000084">
    <property type="entry name" value="PE-PGRS_N"/>
</dbReference>
<name>A0A1X2LP98_9MYCO</name>
<evidence type="ECO:0000313" key="2">
    <source>
        <dbReference type="EMBL" id="OSC37026.1"/>
    </source>
</evidence>
<protein>
    <submittedName>
        <fullName evidence="2">PE family protein</fullName>
    </submittedName>
</protein>
<feature type="non-terminal residue" evidence="2">
    <location>
        <position position="148"/>
    </location>
</feature>
<organism evidence="2 3">
    <name type="scientific">Mycobacterium decipiens</name>
    <dbReference type="NCBI Taxonomy" id="1430326"/>
    <lineage>
        <taxon>Bacteria</taxon>
        <taxon>Bacillati</taxon>
        <taxon>Actinomycetota</taxon>
        <taxon>Actinomycetes</taxon>
        <taxon>Mycobacteriales</taxon>
        <taxon>Mycobacteriaceae</taxon>
        <taxon>Mycobacterium</taxon>
    </lineage>
</organism>
<comment type="caution">
    <text evidence="2">The sequence shown here is derived from an EMBL/GenBank/DDBJ whole genome shotgun (WGS) entry which is preliminary data.</text>
</comment>
<dbReference type="Pfam" id="PF00934">
    <property type="entry name" value="PE"/>
    <property type="match status" value="1"/>
</dbReference>
<gene>
    <name evidence="2" type="ORF">B8W66_22135</name>
</gene>
<dbReference type="AlphaFoldDB" id="A0A1X2LP98"/>
<accession>A0A1X2LP98</accession>
<dbReference type="OrthoDB" id="4735238at2"/>
<evidence type="ECO:0000313" key="3">
    <source>
        <dbReference type="Proteomes" id="UP000193247"/>
    </source>
</evidence>
<dbReference type="EMBL" id="NCXP01000048">
    <property type="protein sequence ID" value="OSC37026.1"/>
    <property type="molecule type" value="Genomic_DNA"/>
</dbReference>
<evidence type="ECO:0000259" key="1">
    <source>
        <dbReference type="Pfam" id="PF00934"/>
    </source>
</evidence>
<proteinExistence type="predicted"/>
<dbReference type="SUPFAM" id="SSF140459">
    <property type="entry name" value="PE/PPE dimer-like"/>
    <property type="match status" value="1"/>
</dbReference>
<dbReference type="STRING" id="1430326.B8W66_22135"/>
<reference evidence="2 3" key="1">
    <citation type="submission" date="2017-04" db="EMBL/GenBank/DDBJ databases">
        <title>The new phylogeny of genus Mycobacterium.</title>
        <authorList>
            <person name="Tortoli E."/>
            <person name="Trovato A."/>
            <person name="Cirillo D.M."/>
        </authorList>
    </citation>
    <scope>NUCLEOTIDE SEQUENCE [LARGE SCALE GENOMIC DNA]</scope>
    <source>
        <strain evidence="2 3">TBL 1200985</strain>
    </source>
</reference>
<dbReference type="Proteomes" id="UP000193247">
    <property type="component" value="Unassembled WGS sequence"/>
</dbReference>
<keyword evidence="3" id="KW-1185">Reference proteome</keyword>
<dbReference type="Gene3D" id="1.10.287.850">
    <property type="entry name" value="HP0062-like domain"/>
    <property type="match status" value="1"/>
</dbReference>